<protein>
    <recommendedName>
        <fullName evidence="3">Urease accessory protein UreD</fullName>
    </recommendedName>
</protein>
<dbReference type="EMBL" id="QBML01000025">
    <property type="protein sequence ID" value="PZO38164.1"/>
    <property type="molecule type" value="Genomic_DNA"/>
</dbReference>
<comment type="similarity">
    <text evidence="1 3">Belongs to the UreD family.</text>
</comment>
<dbReference type="Proteomes" id="UP000249467">
    <property type="component" value="Unassembled WGS sequence"/>
</dbReference>
<reference evidence="4 5" key="1">
    <citation type="submission" date="2018-04" db="EMBL/GenBank/DDBJ databases">
        <authorList>
            <person name="Go L.Y."/>
            <person name="Mitchell J.A."/>
        </authorList>
    </citation>
    <scope>NUCLEOTIDE SEQUENCE [LARGE SCALE GENOMIC DNA]</scope>
    <source>
        <strain evidence="4">ULC066bin1</strain>
    </source>
</reference>
<evidence type="ECO:0000256" key="1">
    <source>
        <dbReference type="ARBA" id="ARBA00007177"/>
    </source>
</evidence>
<dbReference type="PANTHER" id="PTHR33643:SF1">
    <property type="entry name" value="UREASE ACCESSORY PROTEIN D"/>
    <property type="match status" value="1"/>
</dbReference>
<evidence type="ECO:0000313" key="5">
    <source>
        <dbReference type="Proteomes" id="UP000249467"/>
    </source>
</evidence>
<dbReference type="GO" id="GO:0016151">
    <property type="term" value="F:nickel cation binding"/>
    <property type="evidence" value="ECO:0007669"/>
    <property type="project" value="UniProtKB-UniRule"/>
</dbReference>
<dbReference type="Pfam" id="PF01774">
    <property type="entry name" value="UreD"/>
    <property type="match status" value="1"/>
</dbReference>
<sequence>MASSWVGELQLDFIKRNQQTVLARNYAVAPWKIQRSLYPEGEEVCHCILLHTAGGLVGGDRLSAKIHLQPHAQALITTATASKIYRSTGAESLQNIHIRIDEGASLEWFPQETIAFAEAKYRQTTRIDLAPSATCTLWEIIRFGRTASGEKFIDGNWRSHTEVWRDQMPLWIDRQYLNGNSEMLGSPNGLNNYAIAASFIFVGVQVEPELITLIRSTWEQGNYQGVSGVTRSLCGLVCRYCGDSSSDARKWFQQIWQLLRVSYRDRAICVPRVW</sequence>
<organism evidence="4 5">
    <name type="scientific">Pseudanabaena frigida</name>
    <dbReference type="NCBI Taxonomy" id="945775"/>
    <lineage>
        <taxon>Bacteria</taxon>
        <taxon>Bacillati</taxon>
        <taxon>Cyanobacteriota</taxon>
        <taxon>Cyanophyceae</taxon>
        <taxon>Pseudanabaenales</taxon>
        <taxon>Pseudanabaenaceae</taxon>
        <taxon>Pseudanabaena</taxon>
    </lineage>
</organism>
<name>A0A2W4VZ17_9CYAN</name>
<evidence type="ECO:0000256" key="3">
    <source>
        <dbReference type="HAMAP-Rule" id="MF_01384"/>
    </source>
</evidence>
<proteinExistence type="inferred from homology"/>
<evidence type="ECO:0000256" key="2">
    <source>
        <dbReference type="ARBA" id="ARBA00023186"/>
    </source>
</evidence>
<dbReference type="HAMAP" id="MF_01384">
    <property type="entry name" value="UreD"/>
    <property type="match status" value="1"/>
</dbReference>
<dbReference type="GO" id="GO:0005737">
    <property type="term" value="C:cytoplasm"/>
    <property type="evidence" value="ECO:0007669"/>
    <property type="project" value="UniProtKB-SubCell"/>
</dbReference>
<dbReference type="InterPro" id="IPR002669">
    <property type="entry name" value="UreD"/>
</dbReference>
<keyword evidence="2 3" id="KW-0143">Chaperone</keyword>
<comment type="function">
    <text evidence="3">Required for maturation of urease via the functional incorporation of the urease nickel metallocenter.</text>
</comment>
<keyword evidence="3" id="KW-0996">Nickel insertion</keyword>
<comment type="subunit">
    <text evidence="3">UreD, UreF and UreG form a complex that acts as a GTP-hydrolysis-dependent molecular chaperone, activating the urease apoprotein by helping to assemble the nickel containing metallocenter of UreC. The UreE protein probably delivers the nickel.</text>
</comment>
<comment type="caution">
    <text evidence="4">The sequence shown here is derived from an EMBL/GenBank/DDBJ whole genome shotgun (WGS) entry which is preliminary data.</text>
</comment>
<dbReference type="PANTHER" id="PTHR33643">
    <property type="entry name" value="UREASE ACCESSORY PROTEIN D"/>
    <property type="match status" value="1"/>
</dbReference>
<accession>A0A2W4VZ17</accession>
<evidence type="ECO:0000313" key="4">
    <source>
        <dbReference type="EMBL" id="PZO38164.1"/>
    </source>
</evidence>
<reference evidence="4 5" key="2">
    <citation type="submission" date="2018-06" db="EMBL/GenBank/DDBJ databases">
        <title>Metagenomic assembly of (sub)arctic Cyanobacteria and their associated microbiome from non-axenic cultures.</title>
        <authorList>
            <person name="Baurain D."/>
        </authorList>
    </citation>
    <scope>NUCLEOTIDE SEQUENCE [LARGE SCALE GENOMIC DNA]</scope>
    <source>
        <strain evidence="4">ULC066bin1</strain>
    </source>
</reference>
<comment type="subcellular location">
    <subcellularLocation>
        <location evidence="3">Cytoplasm</location>
    </subcellularLocation>
</comment>
<dbReference type="AlphaFoldDB" id="A0A2W4VZ17"/>
<gene>
    <name evidence="3" type="primary">ureD</name>
    <name evidence="4" type="ORF">DCF19_16980</name>
</gene>
<keyword evidence="3" id="KW-0963">Cytoplasm</keyword>